<dbReference type="STRING" id="228230.RMCC_6671"/>
<feature type="transmembrane region" description="Helical" evidence="2">
    <location>
        <begin position="24"/>
        <end position="42"/>
    </location>
</feature>
<reference evidence="4" key="1">
    <citation type="journal article" date="2016" name="Genome Announc.">
        <title>Draft Genome Sequences of Five Rapidly Growing Mycobacterium Species, M. thermoresistibile, M. fortuitum subsp. acetamidolyticum, M. canariasense, M. brisbanense, and M. novocastrense.</title>
        <authorList>
            <person name="Katahira K."/>
            <person name="Ogura Y."/>
            <person name="Gotoh Y."/>
            <person name="Hayashi T."/>
        </authorList>
    </citation>
    <scope>NUCLEOTIDE SEQUENCE [LARGE SCALE GENOMIC DNA]</scope>
    <source>
        <strain evidence="4">JCM15298</strain>
    </source>
</reference>
<evidence type="ECO:0000313" key="3">
    <source>
        <dbReference type="EMBL" id="GAS99706.1"/>
    </source>
</evidence>
<keyword evidence="1" id="KW-0175">Coiled coil</keyword>
<comment type="caution">
    <text evidence="3">The sequence shown here is derived from an EMBL/GenBank/DDBJ whole genome shotgun (WGS) entry which is preliminary data.</text>
</comment>
<gene>
    <name evidence="3" type="ORF">RMCC_6671</name>
</gene>
<dbReference type="EMBL" id="BCSY01000137">
    <property type="protein sequence ID" value="GAS99706.1"/>
    <property type="molecule type" value="Genomic_DNA"/>
</dbReference>
<dbReference type="OrthoDB" id="4746525at2"/>
<feature type="transmembrane region" description="Helical" evidence="2">
    <location>
        <begin position="316"/>
        <end position="337"/>
    </location>
</feature>
<evidence type="ECO:0000256" key="2">
    <source>
        <dbReference type="SAM" id="Phobius"/>
    </source>
</evidence>
<protein>
    <submittedName>
        <fullName evidence="3">Uncharacterized protein</fullName>
    </submittedName>
</protein>
<feature type="transmembrane region" description="Helical" evidence="2">
    <location>
        <begin position="343"/>
        <end position="363"/>
    </location>
</feature>
<keyword evidence="2" id="KW-0812">Transmembrane</keyword>
<feature type="coiled-coil region" evidence="1">
    <location>
        <begin position="410"/>
        <end position="437"/>
    </location>
</feature>
<proteinExistence type="predicted"/>
<reference evidence="4" key="2">
    <citation type="submission" date="2016-02" db="EMBL/GenBank/DDBJ databases">
        <title>Draft genome sequence of five rapidly growing Mycobacterium species.</title>
        <authorList>
            <person name="Katahira K."/>
            <person name="Gotou Y."/>
            <person name="Iida K."/>
            <person name="Ogura Y."/>
            <person name="Hayashi T."/>
        </authorList>
    </citation>
    <scope>NUCLEOTIDE SEQUENCE [LARGE SCALE GENOMIC DNA]</scope>
    <source>
        <strain evidence="4">JCM15298</strain>
    </source>
</reference>
<name>A0A100WKD1_MYCCR</name>
<accession>A0A100WKD1</accession>
<keyword evidence="2" id="KW-1133">Transmembrane helix</keyword>
<sequence>MTTPGAEQGIPDGVDPPEVTHRDVVLVAGPWLAGVSALAAALRARMPDRTFVETGDLPPDQAPSAVVFAVSAVAPLTESDAVLLDAAARHTDLVIGAVTKTDVHRGWRAVLAADRDAVAARSPRYAGMPWVGVAAAPEAGAPSLDELVDVLSDGLADTAALHRNRLRAWETHLTERIGELSCAHRPDGRAVRLRAERDELLRAGRLQRSQRNIALRSQVQQARVQLGYFARNRCASVRTELSEDVADWNGRRAERLVSYVQRRCAEVVGEVDDGITEHLTDVAAELGLSVPEVPPAASVPDAGAPGLRSRTLETRLMMVLGAGFGLGAAFAVSRLFAGLAPGLTALGVGVGAVAGLLLTVWVIGIRSVLHDRAVADRWIGEVTGRLREATEQRVAHRVLMAEVRFTGEAAAQDERAAAELARRIEEIDAELRDIAALTARSAAVGERELPRLRTALARVCAGLESG</sequence>
<organism evidence="3 4">
    <name type="scientific">Mycolicibacterium canariasense</name>
    <name type="common">Mycobacterium canariasense</name>
    <dbReference type="NCBI Taxonomy" id="228230"/>
    <lineage>
        <taxon>Bacteria</taxon>
        <taxon>Bacillati</taxon>
        <taxon>Actinomycetota</taxon>
        <taxon>Actinomycetes</taxon>
        <taxon>Mycobacteriales</taxon>
        <taxon>Mycobacteriaceae</taxon>
        <taxon>Mycolicibacterium</taxon>
    </lineage>
</organism>
<keyword evidence="2" id="KW-0472">Membrane</keyword>
<dbReference type="AlphaFoldDB" id="A0A100WKD1"/>
<dbReference type="Proteomes" id="UP000069443">
    <property type="component" value="Unassembled WGS sequence"/>
</dbReference>
<keyword evidence="4" id="KW-1185">Reference proteome</keyword>
<dbReference type="RefSeq" id="WP_062660348.1">
    <property type="nucleotide sequence ID" value="NZ_BCSY01000137.1"/>
</dbReference>
<evidence type="ECO:0000256" key="1">
    <source>
        <dbReference type="SAM" id="Coils"/>
    </source>
</evidence>
<evidence type="ECO:0000313" key="4">
    <source>
        <dbReference type="Proteomes" id="UP000069443"/>
    </source>
</evidence>